<feature type="transmembrane region" description="Helical" evidence="8">
    <location>
        <begin position="121"/>
        <end position="139"/>
    </location>
</feature>
<dbReference type="AlphaFoldDB" id="A0A0V8HJ25"/>
<feature type="transmembrane region" description="Helical" evidence="8">
    <location>
        <begin position="307"/>
        <end position="329"/>
    </location>
</feature>
<proteinExistence type="inferred from homology"/>
<dbReference type="EMBL" id="FMAU01000002">
    <property type="protein sequence ID" value="SCC07433.1"/>
    <property type="molecule type" value="Genomic_DNA"/>
</dbReference>
<feature type="transmembrane region" description="Helical" evidence="8">
    <location>
        <begin position="12"/>
        <end position="30"/>
    </location>
</feature>
<accession>A0A0V8HJ25</accession>
<dbReference type="GO" id="GO:0009847">
    <property type="term" value="P:spore germination"/>
    <property type="evidence" value="ECO:0007669"/>
    <property type="project" value="InterPro"/>
</dbReference>
<dbReference type="OrthoDB" id="2381188at2"/>
<feature type="transmembrane region" description="Helical" evidence="8">
    <location>
        <begin position="148"/>
        <end position="167"/>
    </location>
</feature>
<evidence type="ECO:0000313" key="9">
    <source>
        <dbReference type="EMBL" id="SCC07433.1"/>
    </source>
</evidence>
<feature type="transmembrane region" description="Helical" evidence="8">
    <location>
        <begin position="217"/>
        <end position="237"/>
    </location>
</feature>
<dbReference type="RefSeq" id="WP_058298480.1">
    <property type="nucleotide sequence ID" value="NZ_FMAU01000002.1"/>
</dbReference>
<dbReference type="PANTHER" id="PTHR34975">
    <property type="entry name" value="SPORE GERMINATION PROTEIN A2"/>
    <property type="match status" value="1"/>
</dbReference>
<evidence type="ECO:0000313" key="10">
    <source>
        <dbReference type="Proteomes" id="UP000181997"/>
    </source>
</evidence>
<organism evidence="9 10">
    <name type="scientific">[Bacillus] enclensis</name>
    <dbReference type="NCBI Taxonomy" id="1402860"/>
    <lineage>
        <taxon>Bacteria</taxon>
        <taxon>Bacillati</taxon>
        <taxon>Bacillota</taxon>
        <taxon>Bacilli</taxon>
        <taxon>Bacillales</taxon>
        <taxon>Bacillaceae</taxon>
        <taxon>Rossellomorea</taxon>
    </lineage>
</organism>
<evidence type="ECO:0000256" key="2">
    <source>
        <dbReference type="ARBA" id="ARBA00007998"/>
    </source>
</evidence>
<reference evidence="10" key="1">
    <citation type="submission" date="2016-08" db="EMBL/GenBank/DDBJ databases">
        <authorList>
            <person name="Varghese N."/>
            <person name="Submissions Spin"/>
        </authorList>
    </citation>
    <scope>NUCLEOTIDE SEQUENCE [LARGE SCALE GENOMIC DNA]</scope>
    <source>
        <strain evidence="10">SGD-1123</strain>
    </source>
</reference>
<comment type="subcellular location">
    <subcellularLocation>
        <location evidence="1">Membrane</location>
        <topology evidence="1">Multi-pass membrane protein</topology>
    </subcellularLocation>
</comment>
<evidence type="ECO:0000256" key="7">
    <source>
        <dbReference type="ARBA" id="ARBA00023136"/>
    </source>
</evidence>
<dbReference type="NCBIfam" id="TIGR00912">
    <property type="entry name" value="2A0309"/>
    <property type="match status" value="1"/>
</dbReference>
<evidence type="ECO:0000256" key="1">
    <source>
        <dbReference type="ARBA" id="ARBA00004141"/>
    </source>
</evidence>
<evidence type="ECO:0000256" key="5">
    <source>
        <dbReference type="ARBA" id="ARBA00022692"/>
    </source>
</evidence>
<keyword evidence="3" id="KW-0813">Transport</keyword>
<sequence length="364" mass="41675">MKSLQPVLIPRQLTLLLILSTGLLNHVMIIPSILQSSGRDGWVSVIVSYPVLILATFLIYYVLKNSPPEGFFHLLRTKWNKVWVWIYSLPICLFLITSAYITFVDLIIWLRAYFLADVPKLLIVVIVLCTCLLITWSGIKYMAIASGILLPLVMIFGFFIAFTNTHLKDPSLLFPILSSGYPPVYKGMIYVLSGLLEIFIIILLQPFSAGKIKLHHLIFLGLILAGLIMGPLTASIMEFGDVEASNMRYPAYEQWRILGIGEFITHLDFFALYQWLCGALIRIGLFMFLLSFLLTNSKDNYRMKFKVVSSVYIGFMILLIIDVDPYFFYRALYNYFFPFTVVFFFIQILLSALIVKIFSIKAKV</sequence>
<dbReference type="Pfam" id="PF03845">
    <property type="entry name" value="Spore_permease"/>
    <property type="match status" value="1"/>
</dbReference>
<evidence type="ECO:0000256" key="8">
    <source>
        <dbReference type="SAM" id="Phobius"/>
    </source>
</evidence>
<feature type="transmembrane region" description="Helical" evidence="8">
    <location>
        <begin position="187"/>
        <end position="205"/>
    </location>
</feature>
<feature type="transmembrane region" description="Helical" evidence="8">
    <location>
        <begin position="335"/>
        <end position="358"/>
    </location>
</feature>
<evidence type="ECO:0000256" key="6">
    <source>
        <dbReference type="ARBA" id="ARBA00022989"/>
    </source>
</evidence>
<comment type="similarity">
    <text evidence="2">Belongs to the amino acid-polyamine-organocation (APC) superfamily. Spore germination protein (SGP) (TC 2.A.3.9) family.</text>
</comment>
<evidence type="ECO:0000256" key="3">
    <source>
        <dbReference type="ARBA" id="ARBA00022448"/>
    </source>
</evidence>
<feature type="transmembrane region" description="Helical" evidence="8">
    <location>
        <begin position="42"/>
        <end position="63"/>
    </location>
</feature>
<keyword evidence="7 8" id="KW-0472">Membrane</keyword>
<dbReference type="InterPro" id="IPR004761">
    <property type="entry name" value="Spore_GerAB"/>
</dbReference>
<keyword evidence="6 8" id="KW-1133">Transmembrane helix</keyword>
<feature type="transmembrane region" description="Helical" evidence="8">
    <location>
        <begin position="272"/>
        <end position="295"/>
    </location>
</feature>
<dbReference type="PANTHER" id="PTHR34975:SF2">
    <property type="entry name" value="SPORE GERMINATION PROTEIN A2"/>
    <property type="match status" value="1"/>
</dbReference>
<keyword evidence="5 8" id="KW-0812">Transmembrane</keyword>
<evidence type="ECO:0000256" key="4">
    <source>
        <dbReference type="ARBA" id="ARBA00022544"/>
    </source>
</evidence>
<keyword evidence="4" id="KW-0309">Germination</keyword>
<name>A0A0V8HJ25_9BACI</name>
<protein>
    <submittedName>
        <fullName evidence="9">Spore germination protein (Amino acid permease)</fullName>
    </submittedName>
</protein>
<feature type="transmembrane region" description="Helical" evidence="8">
    <location>
        <begin position="84"/>
        <end position="109"/>
    </location>
</feature>
<keyword evidence="10" id="KW-1185">Reference proteome</keyword>
<gene>
    <name evidence="9" type="ORF">GA0061094_2292</name>
</gene>
<dbReference type="GO" id="GO:0016020">
    <property type="term" value="C:membrane"/>
    <property type="evidence" value="ECO:0007669"/>
    <property type="project" value="UniProtKB-SubCell"/>
</dbReference>
<dbReference type="Proteomes" id="UP000181997">
    <property type="component" value="Unassembled WGS sequence"/>
</dbReference>